<evidence type="ECO:0000256" key="6">
    <source>
        <dbReference type="ARBA" id="ARBA00022833"/>
    </source>
</evidence>
<feature type="region of interest" description="Disordered" evidence="10">
    <location>
        <begin position="61"/>
        <end position="88"/>
    </location>
</feature>
<evidence type="ECO:0000256" key="10">
    <source>
        <dbReference type="SAM" id="MobiDB-lite"/>
    </source>
</evidence>
<dbReference type="PROSITE" id="PS50815">
    <property type="entry name" value="HORMA"/>
    <property type="match status" value="1"/>
</dbReference>
<name>A0A2N5SVD6_9BASI</name>
<keyword evidence="7" id="KW-0539">Nucleus</keyword>
<feature type="compositionally biased region" description="Low complexity" evidence="10">
    <location>
        <begin position="12"/>
        <end position="22"/>
    </location>
</feature>
<evidence type="ECO:0000256" key="1">
    <source>
        <dbReference type="ARBA" id="ARBA00004123"/>
    </source>
</evidence>
<dbReference type="InterPro" id="IPR036570">
    <property type="entry name" value="HORMA_dom_sf"/>
</dbReference>
<evidence type="ECO:0008006" key="15">
    <source>
        <dbReference type="Google" id="ProtNLM"/>
    </source>
</evidence>
<dbReference type="EMBL" id="PGCJ01000854">
    <property type="protein sequence ID" value="PLW17208.1"/>
    <property type="molecule type" value="Genomic_DNA"/>
</dbReference>
<dbReference type="GO" id="GO:0051598">
    <property type="term" value="P:meiotic recombination checkpoint signaling"/>
    <property type="evidence" value="ECO:0007669"/>
    <property type="project" value="TreeGrafter"/>
</dbReference>
<keyword evidence="14" id="KW-1185">Reference proteome</keyword>
<keyword evidence="3" id="KW-0158">Chromosome</keyword>
<dbReference type="AlphaFoldDB" id="A0A2N5SVD6"/>
<keyword evidence="5 9" id="KW-0863">Zinc-finger</keyword>
<proteinExistence type="predicted"/>
<gene>
    <name evidence="13" type="ORF">PCANC_16243</name>
</gene>
<feature type="region of interest" description="Disordered" evidence="10">
    <location>
        <begin position="340"/>
        <end position="381"/>
    </location>
</feature>
<dbReference type="InterPro" id="IPR019787">
    <property type="entry name" value="Znf_PHD-finger"/>
</dbReference>
<keyword evidence="6" id="KW-0862">Zinc</keyword>
<evidence type="ECO:0000313" key="13">
    <source>
        <dbReference type="EMBL" id="PLW17208.1"/>
    </source>
</evidence>
<evidence type="ECO:0000256" key="2">
    <source>
        <dbReference type="ARBA" id="ARBA00004286"/>
    </source>
</evidence>
<evidence type="ECO:0000259" key="12">
    <source>
        <dbReference type="PROSITE" id="PS50815"/>
    </source>
</evidence>
<dbReference type="Pfam" id="PF00628">
    <property type="entry name" value="PHD"/>
    <property type="match status" value="1"/>
</dbReference>
<dbReference type="InterPro" id="IPR051294">
    <property type="entry name" value="HORMA_MeioticProgression"/>
</dbReference>
<feature type="region of interest" description="Disordered" evidence="10">
    <location>
        <begin position="819"/>
        <end position="908"/>
    </location>
</feature>
<accession>A0A2N5SVD6</accession>
<dbReference type="SUPFAM" id="SSF57903">
    <property type="entry name" value="FYVE/PHD zinc finger"/>
    <property type="match status" value="1"/>
</dbReference>
<evidence type="ECO:0000313" key="14">
    <source>
        <dbReference type="Proteomes" id="UP000235388"/>
    </source>
</evidence>
<dbReference type="GO" id="GO:0005694">
    <property type="term" value="C:chromosome"/>
    <property type="evidence" value="ECO:0007669"/>
    <property type="project" value="UniProtKB-SubCell"/>
</dbReference>
<dbReference type="OrthoDB" id="1928087at2759"/>
<dbReference type="SMART" id="SM00249">
    <property type="entry name" value="PHD"/>
    <property type="match status" value="1"/>
</dbReference>
<dbReference type="Pfam" id="PF02301">
    <property type="entry name" value="HORMA"/>
    <property type="match status" value="1"/>
</dbReference>
<comment type="caution">
    <text evidence="13">The sequence shown here is derived from an EMBL/GenBank/DDBJ whole genome shotgun (WGS) entry which is preliminary data.</text>
</comment>
<evidence type="ECO:0000256" key="5">
    <source>
        <dbReference type="ARBA" id="ARBA00022771"/>
    </source>
</evidence>
<dbReference type="GO" id="GO:0007130">
    <property type="term" value="P:synaptonemal complex assembly"/>
    <property type="evidence" value="ECO:0007669"/>
    <property type="project" value="TreeGrafter"/>
</dbReference>
<dbReference type="PROSITE" id="PS50016">
    <property type="entry name" value="ZF_PHD_2"/>
    <property type="match status" value="1"/>
</dbReference>
<feature type="domain" description="HORMA" evidence="12">
    <location>
        <begin position="30"/>
        <end position="284"/>
    </location>
</feature>
<evidence type="ECO:0000259" key="11">
    <source>
        <dbReference type="PROSITE" id="PS50016"/>
    </source>
</evidence>
<dbReference type="GO" id="GO:0008270">
    <property type="term" value="F:zinc ion binding"/>
    <property type="evidence" value="ECO:0007669"/>
    <property type="project" value="UniProtKB-KW"/>
</dbReference>
<reference evidence="13 14" key="1">
    <citation type="submission" date="2017-11" db="EMBL/GenBank/DDBJ databases">
        <title>De novo assembly and phasing of dikaryotic genomes from two isolates of Puccinia coronata f. sp. avenae, the causal agent of oat crown rust.</title>
        <authorList>
            <person name="Miller M.E."/>
            <person name="Zhang Y."/>
            <person name="Omidvar V."/>
            <person name="Sperschneider J."/>
            <person name="Schwessinger B."/>
            <person name="Raley C."/>
            <person name="Palmer J.M."/>
            <person name="Garnica D."/>
            <person name="Upadhyaya N."/>
            <person name="Rathjen J."/>
            <person name="Taylor J.M."/>
            <person name="Park R.F."/>
            <person name="Dodds P.N."/>
            <person name="Hirsch C.D."/>
            <person name="Kianian S.F."/>
            <person name="Figueroa M."/>
        </authorList>
    </citation>
    <scope>NUCLEOTIDE SEQUENCE [LARGE SCALE GENOMIC DNA]</scope>
    <source>
        <strain evidence="13">12NC29</strain>
    </source>
</reference>
<dbReference type="SUPFAM" id="SSF56019">
    <property type="entry name" value="The spindle assembly checkpoint protein mad2"/>
    <property type="match status" value="1"/>
</dbReference>
<dbReference type="PANTHER" id="PTHR48225">
    <property type="entry name" value="HORMA DOMAIN-CONTAINING PROTEIN 1"/>
    <property type="match status" value="1"/>
</dbReference>
<organism evidence="13 14">
    <name type="scientific">Puccinia coronata f. sp. avenae</name>
    <dbReference type="NCBI Taxonomy" id="200324"/>
    <lineage>
        <taxon>Eukaryota</taxon>
        <taxon>Fungi</taxon>
        <taxon>Dikarya</taxon>
        <taxon>Basidiomycota</taxon>
        <taxon>Pucciniomycotina</taxon>
        <taxon>Pucciniomycetes</taxon>
        <taxon>Pucciniales</taxon>
        <taxon>Pucciniaceae</taxon>
        <taxon>Puccinia</taxon>
    </lineage>
</organism>
<dbReference type="GO" id="GO:0005634">
    <property type="term" value="C:nucleus"/>
    <property type="evidence" value="ECO:0007669"/>
    <property type="project" value="UniProtKB-SubCell"/>
</dbReference>
<dbReference type="Proteomes" id="UP000235388">
    <property type="component" value="Unassembled WGS sequence"/>
</dbReference>
<dbReference type="InterPro" id="IPR001965">
    <property type="entry name" value="Znf_PHD"/>
</dbReference>
<dbReference type="Gene3D" id="3.30.40.10">
    <property type="entry name" value="Zinc/RING finger domain, C3HC4 (zinc finger)"/>
    <property type="match status" value="1"/>
</dbReference>
<keyword evidence="8" id="KW-0469">Meiosis</keyword>
<evidence type="ECO:0000256" key="3">
    <source>
        <dbReference type="ARBA" id="ARBA00022454"/>
    </source>
</evidence>
<feature type="region of interest" description="Disordered" evidence="10">
    <location>
        <begin position="572"/>
        <end position="592"/>
    </location>
</feature>
<dbReference type="STRING" id="200324.A0A2N5SVD6"/>
<feature type="region of interest" description="Disordered" evidence="10">
    <location>
        <begin position="1"/>
        <end position="25"/>
    </location>
</feature>
<protein>
    <recommendedName>
        <fullName evidence="15">HORMA domain-containing protein</fullName>
    </recommendedName>
</protein>
<evidence type="ECO:0000256" key="7">
    <source>
        <dbReference type="ARBA" id="ARBA00023242"/>
    </source>
</evidence>
<feature type="compositionally biased region" description="Basic and acidic residues" evidence="10">
    <location>
        <begin position="863"/>
        <end position="878"/>
    </location>
</feature>
<dbReference type="InterPro" id="IPR013083">
    <property type="entry name" value="Znf_RING/FYVE/PHD"/>
</dbReference>
<sequence>MSTQMKTKPIKSKTANSSKTSTDAQLMTSSQSLNVVKTLIQTGIGVITYLRGIFPEEYFNDDRIGPDRSENSTYDDGNEGQKTGREGRGYIRVKHLKRGASKESDKVMDYLDEGAMDAIQRGYLRQLLFAMYLDPNKPRDVIECYTFNITYFKSTQCEGELVPELEVRDQLRDMSLGGKISLLSENDPQQSRKTCGMVKRQVQALIKNLICSTQSLSDIHGRRFLTFKLHYNNHTPLDYEPPHFKAGDAELDRFTFGTSGVEEVPSTTEMGRIDTGFHAVRVALATISGYLPEPNASDSKVLPKGKSPLELREIELDKVREEAKARKVVWDTETFLASSPPITPNGLNKEDAQSSSLAQPIGRRDSNDHIVPLPRQDDVSNVKEPGTVMILKRKATPEANLLPETDSILNSTQTEVQSQLTPVSVRHGGRDENLAWSLKSSEWKSQVKSTRAQEKYDTIAEKLQHDKTRIAKSNRPDFIPEQARPQSKQLVNHHSADTMDDDPIEEGSIPNLNLNAASRLAPNVESFPGSFDPIESFTPTIVVDGKSKKNSLKQPAPTESKSKEIATQLVEKNHAPQKADSNKKMKYSKGTWPPSSNKSDVCECRDANDDQDMIICEICKRWRHLNCYGYTSEKDQRIPEFFVCYRCRIHRGMGLEEIWKRDDDINIALEGLRGLCIFRRTLQIIYQEGLPAVLKDLALRLEVDLSTVSQIKHRLETEKFICPKPTNRSKTSGILESERKGSGKLNKSKKIIKHMIVNESYEQKKLRDKLYFTPGTGAEAKLLENFGNESIDDDQDEQHHVEKQSLAFGSLSRLSSIELGPVNAGGKRENGVTPTKKATDSKSPIKATAEHIIQPTEPAEGDITMHDASQDQRPEESKQGQIPGKNKVSIETDQVEVQGVTWEDDCDE</sequence>
<evidence type="ECO:0000256" key="8">
    <source>
        <dbReference type="ARBA" id="ARBA00023254"/>
    </source>
</evidence>
<dbReference type="InterPro" id="IPR011011">
    <property type="entry name" value="Znf_FYVE_PHD"/>
</dbReference>
<dbReference type="InterPro" id="IPR003511">
    <property type="entry name" value="HORMA_dom"/>
</dbReference>
<keyword evidence="4" id="KW-0479">Metal-binding</keyword>
<evidence type="ECO:0000256" key="4">
    <source>
        <dbReference type="ARBA" id="ARBA00022723"/>
    </source>
</evidence>
<dbReference type="PANTHER" id="PTHR48225:SF7">
    <property type="entry name" value="MEIOSIS-SPECIFIC PROTEIN HOP1"/>
    <property type="match status" value="1"/>
</dbReference>
<evidence type="ECO:0000256" key="9">
    <source>
        <dbReference type="PROSITE-ProRule" id="PRU00146"/>
    </source>
</evidence>
<dbReference type="Gene3D" id="3.30.900.10">
    <property type="entry name" value="HORMA domain"/>
    <property type="match status" value="1"/>
</dbReference>
<feature type="compositionally biased region" description="Basic and acidic residues" evidence="10">
    <location>
        <begin position="61"/>
        <end position="70"/>
    </location>
</feature>
<comment type="subcellular location">
    <subcellularLocation>
        <location evidence="2">Chromosome</location>
    </subcellularLocation>
    <subcellularLocation>
        <location evidence="1">Nucleus</location>
    </subcellularLocation>
</comment>
<feature type="domain" description="PHD-type" evidence="11">
    <location>
        <begin position="599"/>
        <end position="650"/>
    </location>
</feature>